<dbReference type="InterPro" id="IPR036876">
    <property type="entry name" value="UVR_dom_sf"/>
</dbReference>
<dbReference type="PROSITE" id="PS50151">
    <property type="entry name" value="UVR"/>
    <property type="match status" value="1"/>
</dbReference>
<evidence type="ECO:0000259" key="1">
    <source>
        <dbReference type="PROSITE" id="PS50151"/>
    </source>
</evidence>
<dbReference type="SMART" id="SM00465">
    <property type="entry name" value="GIYc"/>
    <property type="match status" value="1"/>
</dbReference>
<dbReference type="PANTHER" id="PTHR30562:SF1">
    <property type="entry name" value="UVRABC SYSTEM PROTEIN C"/>
    <property type="match status" value="1"/>
</dbReference>
<dbReference type="Proteomes" id="UP000231434">
    <property type="component" value="Unassembled WGS sequence"/>
</dbReference>
<dbReference type="InterPro" id="IPR001162">
    <property type="entry name" value="UvrC_RNase_H_dom"/>
</dbReference>
<name>A0A2M8KMF4_9BACT</name>
<dbReference type="SUPFAM" id="SSF82771">
    <property type="entry name" value="GIY-YIG endonuclease"/>
    <property type="match status" value="1"/>
</dbReference>
<dbReference type="InterPro" id="IPR050066">
    <property type="entry name" value="UvrABC_protein_C"/>
</dbReference>
<dbReference type="InterPro" id="IPR000305">
    <property type="entry name" value="GIY-YIG_endonuc"/>
</dbReference>
<comment type="caution">
    <text evidence="4">The sequence shown here is derived from an EMBL/GenBank/DDBJ whole genome shotgun (WGS) entry which is preliminary data.</text>
</comment>
<dbReference type="InterPro" id="IPR038476">
    <property type="entry name" value="UvrC_RNase_H_dom_sf"/>
</dbReference>
<sequence length="430" mass="50293">MLKKESISKVPSSPGVYIFLKKELPVYIGKATNLKVRLLSHLQSARFNRKEKLIIEEADKIRYYLTGSDLRSLLLEAKLIRLYKPKYNLRGRDDKSHLYLKITFGDKYPKIFPIRGNEISVDQEVFGPYPSQKITLELIRFLRKIFPFCTQKNISKAPCFYSKIGLCNPCPNAIEKITDSQEKSRLQRIYRKNVNNIIKLLEGNIENVIQELYKEINILISQQKYEKALNLRNRLFLLERLVNRRFSSDGNELIFTDSQKPMASLKHLLINYFPQIKRLSRIEAYDISNFAGKQVTGSMIVFTNGFAEKSNYRRFRIRSNNKKTDLDSLKEVLCRRFKNKWPSPQLIIIDGGHPQVETGKKVLTDLNKNIPLIGLAKNPDRVVIGSKTLVTLRPELNNQGFNLLRYIRDESHRFAKKYHLFLRHNEYSVY</sequence>
<protein>
    <recommendedName>
        <fullName evidence="6">Excinuclease ABC subunit C</fullName>
    </recommendedName>
</protein>
<dbReference type="PROSITE" id="PS50164">
    <property type="entry name" value="GIY_YIG"/>
    <property type="match status" value="1"/>
</dbReference>
<evidence type="ECO:0000313" key="5">
    <source>
        <dbReference type="Proteomes" id="UP000231434"/>
    </source>
</evidence>
<dbReference type="InterPro" id="IPR001943">
    <property type="entry name" value="UVR_dom"/>
</dbReference>
<feature type="domain" description="UvrC family homology region profile" evidence="3">
    <location>
        <begin position="231"/>
        <end position="363"/>
    </location>
</feature>
<evidence type="ECO:0000259" key="3">
    <source>
        <dbReference type="PROSITE" id="PS50165"/>
    </source>
</evidence>
<dbReference type="Gene3D" id="3.30.420.340">
    <property type="entry name" value="UvrC, RNAse H endonuclease domain"/>
    <property type="match status" value="1"/>
</dbReference>
<evidence type="ECO:0000259" key="2">
    <source>
        <dbReference type="PROSITE" id="PS50164"/>
    </source>
</evidence>
<dbReference type="GO" id="GO:0006289">
    <property type="term" value="P:nucleotide-excision repair"/>
    <property type="evidence" value="ECO:0007669"/>
    <property type="project" value="InterPro"/>
</dbReference>
<dbReference type="InterPro" id="IPR035901">
    <property type="entry name" value="GIY-YIG_endonuc_sf"/>
</dbReference>
<dbReference type="CDD" id="cd10434">
    <property type="entry name" value="GIY-YIG_UvrC_Cho"/>
    <property type="match status" value="1"/>
</dbReference>
<dbReference type="GO" id="GO:0009380">
    <property type="term" value="C:excinuclease repair complex"/>
    <property type="evidence" value="ECO:0007669"/>
    <property type="project" value="TreeGrafter"/>
</dbReference>
<dbReference type="Pfam" id="PF08459">
    <property type="entry name" value="UvrC_RNaseH_dom"/>
    <property type="match status" value="1"/>
</dbReference>
<organism evidence="4 5">
    <name type="scientific">Candidatus Roizmanbacteria bacterium CG10_big_fil_rev_8_21_14_0_10_36_26</name>
    <dbReference type="NCBI Taxonomy" id="1974851"/>
    <lineage>
        <taxon>Bacteria</taxon>
        <taxon>Candidatus Roizmaniibacteriota</taxon>
    </lineage>
</organism>
<dbReference type="InterPro" id="IPR047296">
    <property type="entry name" value="GIY-YIG_UvrC_Cho"/>
</dbReference>
<dbReference type="SUPFAM" id="SSF46600">
    <property type="entry name" value="C-terminal UvrC-binding domain of UvrB"/>
    <property type="match status" value="1"/>
</dbReference>
<dbReference type="Gene3D" id="3.40.1440.10">
    <property type="entry name" value="GIY-YIG endonuclease"/>
    <property type="match status" value="1"/>
</dbReference>
<gene>
    <name evidence="4" type="ORF">COU86_00525</name>
</gene>
<dbReference type="Pfam" id="PF01541">
    <property type="entry name" value="GIY-YIG"/>
    <property type="match status" value="1"/>
</dbReference>
<reference evidence="5" key="1">
    <citation type="submission" date="2017-09" db="EMBL/GenBank/DDBJ databases">
        <title>Depth-based differentiation of microbial function through sediment-hosted aquifers and enrichment of novel symbionts in the deep terrestrial subsurface.</title>
        <authorList>
            <person name="Probst A.J."/>
            <person name="Ladd B."/>
            <person name="Jarett J.K."/>
            <person name="Geller-Mcgrath D.E."/>
            <person name="Sieber C.M.K."/>
            <person name="Emerson J.B."/>
            <person name="Anantharaman K."/>
            <person name="Thomas B.C."/>
            <person name="Malmstrom R."/>
            <person name="Stieglmeier M."/>
            <person name="Klingl A."/>
            <person name="Woyke T."/>
            <person name="Ryan C.M."/>
            <person name="Banfield J.F."/>
        </authorList>
    </citation>
    <scope>NUCLEOTIDE SEQUENCE [LARGE SCALE GENOMIC DNA]</scope>
</reference>
<dbReference type="PANTHER" id="PTHR30562">
    <property type="entry name" value="UVRC/OXIDOREDUCTASE"/>
    <property type="match status" value="1"/>
</dbReference>
<dbReference type="EMBL" id="PFEB01000007">
    <property type="protein sequence ID" value="PJE61106.1"/>
    <property type="molecule type" value="Genomic_DNA"/>
</dbReference>
<dbReference type="AlphaFoldDB" id="A0A2M8KMF4"/>
<proteinExistence type="predicted"/>
<dbReference type="GO" id="GO:0009381">
    <property type="term" value="F:excinuclease ABC activity"/>
    <property type="evidence" value="ECO:0007669"/>
    <property type="project" value="InterPro"/>
</dbReference>
<feature type="domain" description="GIY-YIG" evidence="2">
    <location>
        <begin position="12"/>
        <end position="89"/>
    </location>
</feature>
<accession>A0A2M8KMF4</accession>
<evidence type="ECO:0008006" key="6">
    <source>
        <dbReference type="Google" id="ProtNLM"/>
    </source>
</evidence>
<dbReference type="PROSITE" id="PS50165">
    <property type="entry name" value="UVRC"/>
    <property type="match status" value="1"/>
</dbReference>
<evidence type="ECO:0000313" key="4">
    <source>
        <dbReference type="EMBL" id="PJE61106.1"/>
    </source>
</evidence>
<feature type="domain" description="UVR" evidence="1">
    <location>
        <begin position="206"/>
        <end position="241"/>
    </location>
</feature>